<proteinExistence type="predicted"/>
<feature type="region of interest" description="Disordered" evidence="1">
    <location>
        <begin position="594"/>
        <end position="626"/>
    </location>
</feature>
<feature type="compositionally biased region" description="Polar residues" evidence="1">
    <location>
        <begin position="73"/>
        <end position="93"/>
    </location>
</feature>
<dbReference type="InterPro" id="IPR027165">
    <property type="entry name" value="CND3"/>
</dbReference>
<feature type="compositionally biased region" description="Low complexity" evidence="1">
    <location>
        <begin position="594"/>
        <end position="611"/>
    </location>
</feature>
<dbReference type="PANTHER" id="PTHR14418">
    <property type="entry name" value="CONDENSIN COMPLEX SUBUNIT 3-RELATED"/>
    <property type="match status" value="1"/>
</dbReference>
<feature type="region of interest" description="Disordered" evidence="1">
    <location>
        <begin position="1112"/>
        <end position="1142"/>
    </location>
</feature>
<feature type="compositionally biased region" description="Low complexity" evidence="1">
    <location>
        <begin position="1583"/>
        <end position="1610"/>
    </location>
</feature>
<feature type="compositionally biased region" description="Polar residues" evidence="1">
    <location>
        <begin position="16"/>
        <end position="26"/>
    </location>
</feature>
<feature type="compositionally biased region" description="Low complexity" evidence="1">
    <location>
        <begin position="1115"/>
        <end position="1126"/>
    </location>
</feature>
<feature type="compositionally biased region" description="Basic and acidic residues" evidence="1">
    <location>
        <begin position="1429"/>
        <end position="1439"/>
    </location>
</feature>
<accession>J4DPX8</accession>
<dbReference type="Gene3D" id="1.25.10.10">
    <property type="entry name" value="Leucine-rich Repeat Variant"/>
    <property type="match status" value="1"/>
</dbReference>
<protein>
    <submittedName>
        <fullName evidence="2">Uncharacterized protein</fullName>
    </submittedName>
</protein>
<dbReference type="GO" id="GO:0000796">
    <property type="term" value="C:condensin complex"/>
    <property type="evidence" value="ECO:0007669"/>
    <property type="project" value="InterPro"/>
</dbReference>
<feature type="compositionally biased region" description="Polar residues" evidence="1">
    <location>
        <begin position="1509"/>
        <end position="1521"/>
    </location>
</feature>
<dbReference type="InterPro" id="IPR011989">
    <property type="entry name" value="ARM-like"/>
</dbReference>
<dbReference type="VEuPathDB" id="PiroplasmaDB:TOT_030000741"/>
<feature type="region of interest" description="Disordered" evidence="1">
    <location>
        <begin position="1"/>
        <end position="144"/>
    </location>
</feature>
<evidence type="ECO:0000313" key="3">
    <source>
        <dbReference type="Proteomes" id="UP000003786"/>
    </source>
</evidence>
<feature type="region of interest" description="Disordered" evidence="1">
    <location>
        <begin position="1426"/>
        <end position="1450"/>
    </location>
</feature>
<evidence type="ECO:0000313" key="2">
    <source>
        <dbReference type="EMBL" id="BAM41479.1"/>
    </source>
</evidence>
<evidence type="ECO:0000256" key="1">
    <source>
        <dbReference type="SAM" id="MobiDB-lite"/>
    </source>
</evidence>
<feature type="compositionally biased region" description="Low complexity" evidence="1">
    <location>
        <begin position="1307"/>
        <end position="1368"/>
    </location>
</feature>
<dbReference type="GO" id="GO:0000793">
    <property type="term" value="C:condensed chromosome"/>
    <property type="evidence" value="ECO:0007669"/>
    <property type="project" value="TreeGrafter"/>
</dbReference>
<feature type="region of interest" description="Disordered" evidence="1">
    <location>
        <begin position="1570"/>
        <end position="1623"/>
    </location>
</feature>
<feature type="compositionally biased region" description="Basic and acidic residues" evidence="1">
    <location>
        <begin position="615"/>
        <end position="626"/>
    </location>
</feature>
<sequence>MVDTRASRRVTRTTTKNISRSSTTSARGKKATKPSTGAPGDSDGSDNERLEILDLLLDSTPNNPLGALGSTAPAESTDGTTARTTGRSDSSESADVDAYTEVCKAPEPPRKRGRKPGKSASKRESDPGPEGRLPKKPKGKADDQLDQQLRELSSQLGSKNPQVYQHVNQLLKNICTSTDKIYSNYLTADEAFVLLAKDVALLASSLTPKKGTKAALNLVKSNNLMVQNELMNVLYEKLVLVIIYTCKNKVDSKVIDNVAKLIYKLTNEVHERIVCLNANDNEHNQNKLLLHIWDVLLVLIYCKEKRLRINFTLFLETFVRNACLDEVVINSQLYKKHINALLNLMNDGYSQVYVTSLKLLQSFQAPEVLNILMLNLEHPEEDIRHTTVQILDIVNFEILEALILKLTDTSAKVRSAIYAKLGPLLSSIPTAYMLYVFNRALKENGVSGDQGTKGEVKRENSKLRGVGREGGVKHEGILGFYEAMTAWITELGLVGYVELLMGSTLQLEVVLSVMVKYFTHVASKLNRDEGGDRAVEDAERIYNELVSNKDNLLLMYVNSQLTGDGSVELSVLVSRLRGIVAELTNTTDTGFTNTTDTGFTKSGTKETTTSEVDGEGGKVGEADKVGESRTRVSRFNTLSGKNATADSGSEDAEKIFKSVNDVNLVLKMLAPKLAKGDLSSEFRGVEGSDGALETLISIQSDLKRLLLLVPMKFITVTLIDEYVKMTNMDSDYSLNSSYLIVNNPVYYLLLLLNMLNASCGAGGFSSRGRQKSGRSDEGGILTRANTLDSAEVVLETLKDIYDPFELNDIKNIRIVINDLKVVRMNEIDSYNFKSYSLDHLTQFSSQLQGQLKVHQDHQRELVYMLNETGTKGSGSKNARNGKARKNKLDEEIRQNVHLMNKQQRLLYKIKMEINNRHLHILVIIYIYLNLYSISACAISRGGVGTGLELANGDLYSSSSGVNSIFNIYIMPILTSFSTSSSVVSSGSSNVGDSDGETGGDEGKDGLDELEYYNNTIVLMCLCIYNIELGIYYVLLNNLISMLENDTRCGNSGKNEKKSPTRSSIEVNKMPMRDNDIYIYKLEIILKIIVDLLHLLHVNNVLAGTNGRDKNGLAVSGSGRSGSSAKGGSKGKSKSSEAEGSNSGVNEEVVDGIFEKMLQIINGSIKINSYVHSIVIKLLVKTVPMVNTQTLLTSYTVCMLELLLFVPPGISSNARGVSHFTGAATSGAAAKQGMWKREVLFNVISNLYNKKYDLVNSCIGEVISTTFKYLLSGEGALKEEVLCRFKFFFIYLFNVHRSTTANRGDGGNSSSSNGNGNYGNGNNDSNSDGNSNGNSNSSNGNNDSNSDGNSNDNNYGSNDTGSNSNGNNDYHSNDRKGNDGNSAARCKNDIYGHVASIFHELLGVKYVNVNELLFLVQYLLNTTTGDTFDDEGRSGLKDGNGENGDSESTRDSNKQLLYVALKRYYEDNHKYLKSNKLVKLVLDQLSFSVDTTAAAMGTAVAASKGVKSSGYGTVSKGSTSGARGTGSDYYEDGDWHSKMYRTPTASMGAARQGTTPYCKFLCVMSSAGKTPSRSVRRSRRRQESVSSEESYFTVTSDTTELTENTEETLSSDSEEDSETSSSEY</sequence>
<dbReference type="GeneID" id="20715895"/>
<gene>
    <name evidence="2" type="ORF">TOT_030000741</name>
</gene>
<dbReference type="SUPFAM" id="SSF48371">
    <property type="entry name" value="ARM repeat"/>
    <property type="match status" value="1"/>
</dbReference>
<dbReference type="Proteomes" id="UP000003786">
    <property type="component" value="Chromosome 3"/>
</dbReference>
<dbReference type="RefSeq" id="XP_009691780.1">
    <property type="nucleotide sequence ID" value="XM_009693485.1"/>
</dbReference>
<reference evidence="2 3" key="1">
    <citation type="journal article" date="2012" name="MBio">
        <title>Comparative genome analysis of three eukaryotic parasites with differing abilities to transform leukocytes reveals key mediators of Theileria-induced leukocyte transformation.</title>
        <authorList>
            <person name="Hayashida K."/>
            <person name="Hara Y."/>
            <person name="Abe T."/>
            <person name="Yamasaki C."/>
            <person name="Toyoda A."/>
            <person name="Kosuge T."/>
            <person name="Suzuki Y."/>
            <person name="Sato Y."/>
            <person name="Kawashima S."/>
            <person name="Katayama T."/>
            <person name="Wakaguri H."/>
            <person name="Inoue N."/>
            <person name="Homma K."/>
            <person name="Tada-Umezaki M."/>
            <person name="Yagi Y."/>
            <person name="Fujii Y."/>
            <person name="Habara T."/>
            <person name="Kanehisa M."/>
            <person name="Watanabe H."/>
            <person name="Ito K."/>
            <person name="Gojobori T."/>
            <person name="Sugawara H."/>
            <person name="Imanishi T."/>
            <person name="Weir W."/>
            <person name="Gardner M."/>
            <person name="Pain A."/>
            <person name="Shiels B."/>
            <person name="Hattori M."/>
            <person name="Nene V."/>
            <person name="Sugimoto C."/>
        </authorList>
    </citation>
    <scope>NUCLEOTIDE SEQUENCE [LARGE SCALE GENOMIC DNA]</scope>
    <source>
        <strain evidence="2 3">Shintoku</strain>
    </source>
</reference>
<dbReference type="PANTHER" id="PTHR14418:SF5">
    <property type="entry name" value="CONDENSIN COMPLEX SUBUNIT 3"/>
    <property type="match status" value="1"/>
</dbReference>
<feature type="region of interest" description="Disordered" evidence="1">
    <location>
        <begin position="1506"/>
        <end position="1527"/>
    </location>
</feature>
<dbReference type="EMBL" id="AP011948">
    <property type="protein sequence ID" value="BAM41479.1"/>
    <property type="molecule type" value="Genomic_DNA"/>
</dbReference>
<dbReference type="InterPro" id="IPR016024">
    <property type="entry name" value="ARM-type_fold"/>
</dbReference>
<keyword evidence="3" id="KW-1185">Reference proteome</keyword>
<dbReference type="OrthoDB" id="10417852at2759"/>
<dbReference type="GO" id="GO:0007076">
    <property type="term" value="P:mitotic chromosome condensation"/>
    <property type="evidence" value="ECO:0007669"/>
    <property type="project" value="InterPro"/>
</dbReference>
<dbReference type="eggNOG" id="ENOG502SQG9">
    <property type="taxonomic scope" value="Eukaryota"/>
</dbReference>
<organism evidence="2 3">
    <name type="scientific">Theileria orientalis strain Shintoku</name>
    <dbReference type="NCBI Taxonomy" id="869250"/>
    <lineage>
        <taxon>Eukaryota</taxon>
        <taxon>Sar</taxon>
        <taxon>Alveolata</taxon>
        <taxon>Apicomplexa</taxon>
        <taxon>Aconoidasida</taxon>
        <taxon>Piroplasmida</taxon>
        <taxon>Theileriidae</taxon>
        <taxon>Theileria</taxon>
    </lineage>
</organism>
<dbReference type="KEGG" id="tot:TOT_030000741"/>
<feature type="region of interest" description="Disordered" evidence="1">
    <location>
        <begin position="1300"/>
        <end position="1379"/>
    </location>
</feature>
<name>J4DPX8_THEOR</name>